<evidence type="ECO:0008006" key="4">
    <source>
        <dbReference type="Google" id="ProtNLM"/>
    </source>
</evidence>
<feature type="signal peptide" evidence="1">
    <location>
        <begin position="1"/>
        <end position="21"/>
    </location>
</feature>
<dbReference type="RefSeq" id="WP_275682019.1">
    <property type="nucleotide sequence ID" value="NZ_JAJLJH010000002.1"/>
</dbReference>
<proteinExistence type="predicted"/>
<evidence type="ECO:0000313" key="3">
    <source>
        <dbReference type="Proteomes" id="UP001139353"/>
    </source>
</evidence>
<comment type="caution">
    <text evidence="2">The sequence shown here is derived from an EMBL/GenBank/DDBJ whole genome shotgun (WGS) entry which is preliminary data.</text>
</comment>
<evidence type="ECO:0000256" key="1">
    <source>
        <dbReference type="SAM" id="SignalP"/>
    </source>
</evidence>
<evidence type="ECO:0000313" key="2">
    <source>
        <dbReference type="EMBL" id="MCK9685985.1"/>
    </source>
</evidence>
<reference evidence="2" key="1">
    <citation type="submission" date="2021-11" db="EMBL/GenBank/DDBJ databases">
        <title>BS-T2-15 a new species belonging to the Comamonadaceae family isolated from the soil of a French oak forest.</title>
        <authorList>
            <person name="Mieszkin S."/>
            <person name="Alain K."/>
        </authorList>
    </citation>
    <scope>NUCLEOTIDE SEQUENCE</scope>
    <source>
        <strain evidence="2">BS-T2-15</strain>
    </source>
</reference>
<sequence>MRGLVRSLTMAALALAGCASAPQPGVALDEVRVDSRGADAGGGGAACGDFALTAAQARYFLARSVVVSDRQLRDGWDVLPCYVRGTARSSGGVWRWEIRAGGTATLETPSGATELRACSDCDAVITRPARARKP</sequence>
<dbReference type="AlphaFoldDB" id="A0A9X2C2H1"/>
<organism evidence="2 3">
    <name type="scientific">Scleromatobacter humisilvae</name>
    <dbReference type="NCBI Taxonomy" id="2897159"/>
    <lineage>
        <taxon>Bacteria</taxon>
        <taxon>Pseudomonadati</taxon>
        <taxon>Pseudomonadota</taxon>
        <taxon>Betaproteobacteria</taxon>
        <taxon>Burkholderiales</taxon>
        <taxon>Sphaerotilaceae</taxon>
        <taxon>Scleromatobacter</taxon>
    </lineage>
</organism>
<accession>A0A9X2C2H1</accession>
<dbReference type="PROSITE" id="PS51257">
    <property type="entry name" value="PROKAR_LIPOPROTEIN"/>
    <property type="match status" value="1"/>
</dbReference>
<dbReference type="Proteomes" id="UP001139353">
    <property type="component" value="Unassembled WGS sequence"/>
</dbReference>
<feature type="chain" id="PRO_5040829566" description="Lipoprotein" evidence="1">
    <location>
        <begin position="22"/>
        <end position="134"/>
    </location>
</feature>
<gene>
    <name evidence="2" type="ORF">LPC04_09720</name>
</gene>
<protein>
    <recommendedName>
        <fullName evidence="4">Lipoprotein</fullName>
    </recommendedName>
</protein>
<name>A0A9X2C2H1_9BURK</name>
<keyword evidence="3" id="KW-1185">Reference proteome</keyword>
<dbReference type="EMBL" id="JAJLJH010000002">
    <property type="protein sequence ID" value="MCK9685985.1"/>
    <property type="molecule type" value="Genomic_DNA"/>
</dbReference>
<keyword evidence="1" id="KW-0732">Signal</keyword>